<dbReference type="RefSeq" id="XP_005706837.1">
    <property type="nucleotide sequence ID" value="XM_005706780.1"/>
</dbReference>
<proteinExistence type="predicted"/>
<dbReference type="EMBL" id="KB454501">
    <property type="protein sequence ID" value="EME30317.1"/>
    <property type="molecule type" value="Genomic_DNA"/>
</dbReference>
<protein>
    <submittedName>
        <fullName evidence="1">Uncharacterized protein</fullName>
    </submittedName>
</protein>
<dbReference type="AlphaFoldDB" id="M2XJM4"/>
<dbReference type="Gramene" id="EME30317">
    <property type="protein sequence ID" value="EME30317"/>
    <property type="gene ID" value="Gasu_24610"/>
</dbReference>
<evidence type="ECO:0000313" key="1">
    <source>
        <dbReference type="EMBL" id="EME30317.1"/>
    </source>
</evidence>
<sequence length="186" mass="21078">MDLHMRYYFTQRGNMKLKMLVLYSTVSQSVYDKAKILINLISKFSESRDNCTEVFKYLCYFEVAEFFGYNLIDNIFSVNTSDKEENGSTRGGNLGHQSLVQLLNSGGLESFELQTSCYEAFSFNYVNTELKNSTISQPASRHSERVQSSPVGFVVDVFYYAIIAETSEYFGTIIGLEGIVSLLQVS</sequence>
<keyword evidence="2" id="KW-1185">Reference proteome</keyword>
<dbReference type="Proteomes" id="UP000030680">
    <property type="component" value="Unassembled WGS sequence"/>
</dbReference>
<reference evidence="2" key="1">
    <citation type="journal article" date="2013" name="Science">
        <title>Gene transfer from bacteria and archaea facilitated evolution of an extremophilic eukaryote.</title>
        <authorList>
            <person name="Schonknecht G."/>
            <person name="Chen W.H."/>
            <person name="Ternes C.M."/>
            <person name="Barbier G.G."/>
            <person name="Shrestha R.P."/>
            <person name="Stanke M."/>
            <person name="Brautigam A."/>
            <person name="Baker B.J."/>
            <person name="Banfield J.F."/>
            <person name="Garavito R.M."/>
            <person name="Carr K."/>
            <person name="Wilkerson C."/>
            <person name="Rensing S.A."/>
            <person name="Gagneul D."/>
            <person name="Dickenson N.E."/>
            <person name="Oesterhelt C."/>
            <person name="Lercher M.J."/>
            <person name="Weber A.P."/>
        </authorList>
    </citation>
    <scope>NUCLEOTIDE SEQUENCE [LARGE SCALE GENOMIC DNA]</scope>
    <source>
        <strain evidence="2">074W</strain>
    </source>
</reference>
<accession>M2XJM4</accession>
<gene>
    <name evidence="1" type="ORF">Gasu_24610</name>
</gene>
<evidence type="ECO:0000313" key="2">
    <source>
        <dbReference type="Proteomes" id="UP000030680"/>
    </source>
</evidence>
<dbReference type="KEGG" id="gsl:Gasu_24610"/>
<organism evidence="1 2">
    <name type="scientific">Galdieria sulphuraria</name>
    <name type="common">Red alga</name>
    <dbReference type="NCBI Taxonomy" id="130081"/>
    <lineage>
        <taxon>Eukaryota</taxon>
        <taxon>Rhodophyta</taxon>
        <taxon>Bangiophyceae</taxon>
        <taxon>Galdieriales</taxon>
        <taxon>Galdieriaceae</taxon>
        <taxon>Galdieria</taxon>
    </lineage>
</organism>
<name>M2XJM4_GALSU</name>
<dbReference type="GeneID" id="17089051"/>